<evidence type="ECO:0000313" key="2">
    <source>
        <dbReference type="EMBL" id="KAI1880645.1"/>
    </source>
</evidence>
<sequence>MRHDQLDNWNEAWVWLVLRRRSPRMLTAAGTDTCAQTCAVSPLWQRGSSAEGVGFSAGKSPGGVARTGSRWLVTQPGQPSQPSAKAPVWLLGLLGLLTRTQQVGRWKGSASPRPRSRKHSTAGRPWHKHPKTWPLTKSKTDDGRIATLNSSCDAPSCFLTHILAGLDIFYLLLKLQAVALYPHVPSRRSVLPSVSSVCLHIPACDPVDLHPRVLYTIRHSMGPGIAHRVARRIPGEALRRAPQTDRTVPPAQRPSSAQLHKERHTYTGTEPIGAGFLAARLNTSPACCLCNTLEHAETWACDLD</sequence>
<gene>
    <name evidence="2" type="ORF">JX265_000885</name>
</gene>
<dbReference type="EMBL" id="JAFIMR010000002">
    <property type="protein sequence ID" value="KAI1880645.1"/>
    <property type="molecule type" value="Genomic_DNA"/>
</dbReference>
<accession>A0A9Q0AUN0</accession>
<organism evidence="2 3">
    <name type="scientific">Neoarthrinium moseri</name>
    <dbReference type="NCBI Taxonomy" id="1658444"/>
    <lineage>
        <taxon>Eukaryota</taxon>
        <taxon>Fungi</taxon>
        <taxon>Dikarya</taxon>
        <taxon>Ascomycota</taxon>
        <taxon>Pezizomycotina</taxon>
        <taxon>Sordariomycetes</taxon>
        <taxon>Xylariomycetidae</taxon>
        <taxon>Amphisphaeriales</taxon>
        <taxon>Apiosporaceae</taxon>
        <taxon>Neoarthrinium</taxon>
    </lineage>
</organism>
<dbReference type="Proteomes" id="UP000829685">
    <property type="component" value="Unassembled WGS sequence"/>
</dbReference>
<feature type="region of interest" description="Disordered" evidence="1">
    <location>
        <begin position="240"/>
        <end position="263"/>
    </location>
</feature>
<name>A0A9Q0AUN0_9PEZI</name>
<feature type="compositionally biased region" description="Basic residues" evidence="1">
    <location>
        <begin position="114"/>
        <end position="131"/>
    </location>
</feature>
<feature type="region of interest" description="Disordered" evidence="1">
    <location>
        <begin position="104"/>
        <end position="138"/>
    </location>
</feature>
<evidence type="ECO:0000313" key="3">
    <source>
        <dbReference type="Proteomes" id="UP000829685"/>
    </source>
</evidence>
<comment type="caution">
    <text evidence="2">The sequence shown here is derived from an EMBL/GenBank/DDBJ whole genome shotgun (WGS) entry which is preliminary data.</text>
</comment>
<evidence type="ECO:0000256" key="1">
    <source>
        <dbReference type="SAM" id="MobiDB-lite"/>
    </source>
</evidence>
<reference evidence="2" key="1">
    <citation type="submission" date="2021-03" db="EMBL/GenBank/DDBJ databases">
        <title>Revisited historic fungal species revealed as producer of novel bioactive compounds through whole genome sequencing and comparative genomics.</title>
        <authorList>
            <person name="Vignolle G.A."/>
            <person name="Hochenegger N."/>
            <person name="Mach R.L."/>
            <person name="Mach-Aigner A.R."/>
            <person name="Javad Rahimi M."/>
            <person name="Salim K.A."/>
            <person name="Chan C.M."/>
            <person name="Lim L.B.L."/>
            <person name="Cai F."/>
            <person name="Druzhinina I.S."/>
            <person name="U'Ren J.M."/>
            <person name="Derntl C."/>
        </authorList>
    </citation>
    <scope>NUCLEOTIDE SEQUENCE</scope>
    <source>
        <strain evidence="2">TUCIM 5799</strain>
    </source>
</reference>
<dbReference type="AlphaFoldDB" id="A0A9Q0AUN0"/>
<protein>
    <submittedName>
        <fullName evidence="2">Uncharacterized protein</fullName>
    </submittedName>
</protein>
<proteinExistence type="predicted"/>
<keyword evidence="3" id="KW-1185">Reference proteome</keyword>